<evidence type="ECO:0000259" key="2">
    <source>
        <dbReference type="Pfam" id="PF25821"/>
    </source>
</evidence>
<dbReference type="Proteomes" id="UP001177140">
    <property type="component" value="Unassembled WGS sequence"/>
</dbReference>
<gene>
    <name evidence="3" type="ORF">MKW94_017239</name>
</gene>
<reference evidence="3" key="1">
    <citation type="submission" date="2022-03" db="EMBL/GenBank/DDBJ databases">
        <title>A functionally conserved STORR gene fusion in Papaver species that diverged 16.8 million years ago.</title>
        <authorList>
            <person name="Catania T."/>
        </authorList>
    </citation>
    <scope>NUCLEOTIDE SEQUENCE</scope>
    <source>
        <strain evidence="3">S-191538</strain>
    </source>
</reference>
<feature type="domain" description="DUF7950" evidence="2">
    <location>
        <begin position="209"/>
        <end position="355"/>
    </location>
</feature>
<evidence type="ECO:0000313" key="3">
    <source>
        <dbReference type="EMBL" id="MCL7035976.1"/>
    </source>
</evidence>
<sequence>MMVNPINNPYHQASSTSKLDEIMSRYRPIAPKPILEGSEQTDSSTANTSTSLQISNKKVRKRGRYGLSSSAARKRTRTTAPTQLHGPSSASATTSSYGLSLQGFNTRLFYSPPPQEAPLQIEKQPIMKLVRFPLPSFSTSSIPPLPHDLHGVSKLNGFTNSTITTVEIPKEMDLLKTLHGGQVSPGQVSNSGCGSSNLIAPQPVRPVGSSISVGCISENQNSSSTACVKKQQPEEVEAEVESDTLPVVVSDSRNRVRLANSAFKEMVGQPECVWLDSMGANSEQSTSRGSACKRISGEVMLDLSNSRVPVSSNGFSCNVKVEWGRNGQKSCVCAPCNVMKLSCESKDYLFTWRIHTTDIREESPNS</sequence>
<accession>A0AA41V9F7</accession>
<dbReference type="PANTHER" id="PTHR33595">
    <property type="entry name" value="VON WILLEBRAND FACTOR A DOMAIN PROTEIN"/>
    <property type="match status" value="1"/>
</dbReference>
<keyword evidence="4" id="KW-1185">Reference proteome</keyword>
<evidence type="ECO:0000256" key="1">
    <source>
        <dbReference type="SAM" id="MobiDB-lite"/>
    </source>
</evidence>
<evidence type="ECO:0000313" key="4">
    <source>
        <dbReference type="Proteomes" id="UP001177140"/>
    </source>
</evidence>
<dbReference type="Pfam" id="PF25821">
    <property type="entry name" value="DUF7950"/>
    <property type="match status" value="1"/>
</dbReference>
<feature type="region of interest" description="Disordered" evidence="1">
    <location>
        <begin position="33"/>
        <end position="96"/>
    </location>
</feature>
<protein>
    <recommendedName>
        <fullName evidence="2">DUF7950 domain-containing protein</fullName>
    </recommendedName>
</protein>
<dbReference type="EMBL" id="JAJJMA010163030">
    <property type="protein sequence ID" value="MCL7035976.1"/>
    <property type="molecule type" value="Genomic_DNA"/>
</dbReference>
<name>A0AA41V9F7_PAPNU</name>
<dbReference type="PANTHER" id="PTHR33595:SF3">
    <property type="entry name" value="PAS DOMAIN-CONTAINING PROTEIN"/>
    <property type="match status" value="1"/>
</dbReference>
<dbReference type="InterPro" id="IPR057710">
    <property type="entry name" value="DUF7950"/>
</dbReference>
<comment type="caution">
    <text evidence="3">The sequence shown here is derived from an EMBL/GenBank/DDBJ whole genome shotgun (WGS) entry which is preliminary data.</text>
</comment>
<proteinExistence type="predicted"/>
<feature type="compositionally biased region" description="Polar residues" evidence="1">
    <location>
        <begin position="81"/>
        <end position="96"/>
    </location>
</feature>
<feature type="compositionally biased region" description="Polar residues" evidence="1">
    <location>
        <begin position="38"/>
        <end position="56"/>
    </location>
</feature>
<organism evidence="3 4">
    <name type="scientific">Papaver nudicaule</name>
    <name type="common">Iceland poppy</name>
    <dbReference type="NCBI Taxonomy" id="74823"/>
    <lineage>
        <taxon>Eukaryota</taxon>
        <taxon>Viridiplantae</taxon>
        <taxon>Streptophyta</taxon>
        <taxon>Embryophyta</taxon>
        <taxon>Tracheophyta</taxon>
        <taxon>Spermatophyta</taxon>
        <taxon>Magnoliopsida</taxon>
        <taxon>Ranunculales</taxon>
        <taxon>Papaveraceae</taxon>
        <taxon>Papaveroideae</taxon>
        <taxon>Papaver</taxon>
    </lineage>
</organism>
<dbReference type="AlphaFoldDB" id="A0AA41V9F7"/>